<protein>
    <submittedName>
        <fullName evidence="7">Uncharacterized protein</fullName>
    </submittedName>
</protein>
<evidence type="ECO:0000256" key="3">
    <source>
        <dbReference type="ARBA" id="ARBA00022729"/>
    </source>
</evidence>
<organism evidence="7 8">
    <name type="scientific">Hucho hucho</name>
    <name type="common">huchen</name>
    <dbReference type="NCBI Taxonomy" id="62062"/>
    <lineage>
        <taxon>Eukaryota</taxon>
        <taxon>Metazoa</taxon>
        <taxon>Chordata</taxon>
        <taxon>Craniata</taxon>
        <taxon>Vertebrata</taxon>
        <taxon>Euteleostomi</taxon>
        <taxon>Actinopterygii</taxon>
        <taxon>Neopterygii</taxon>
        <taxon>Teleostei</taxon>
        <taxon>Protacanthopterygii</taxon>
        <taxon>Salmoniformes</taxon>
        <taxon>Salmonidae</taxon>
        <taxon>Salmoninae</taxon>
        <taxon>Hucho</taxon>
    </lineage>
</organism>
<reference evidence="7" key="3">
    <citation type="submission" date="2025-09" db="UniProtKB">
        <authorList>
            <consortium name="Ensembl"/>
        </authorList>
    </citation>
    <scope>IDENTIFICATION</scope>
</reference>
<dbReference type="Pfam" id="PF06060">
    <property type="entry name" value="Mesothelin"/>
    <property type="match status" value="1"/>
</dbReference>
<keyword evidence="3" id="KW-0732">Signal</keyword>
<evidence type="ECO:0000256" key="5">
    <source>
        <dbReference type="ARBA" id="ARBA00023136"/>
    </source>
</evidence>
<dbReference type="PANTHER" id="PTHR23412:SF6">
    <property type="entry name" value="MESOTHELIN"/>
    <property type="match status" value="1"/>
</dbReference>
<evidence type="ECO:0000256" key="4">
    <source>
        <dbReference type="ARBA" id="ARBA00022889"/>
    </source>
</evidence>
<reference evidence="7" key="2">
    <citation type="submission" date="2025-08" db="UniProtKB">
        <authorList>
            <consortium name="Ensembl"/>
        </authorList>
    </citation>
    <scope>IDENTIFICATION</scope>
</reference>
<evidence type="ECO:0000256" key="6">
    <source>
        <dbReference type="ARBA" id="ARBA00023180"/>
    </source>
</evidence>
<dbReference type="GO" id="GO:0016020">
    <property type="term" value="C:membrane"/>
    <property type="evidence" value="ECO:0007669"/>
    <property type="project" value="UniProtKB-SubCell"/>
</dbReference>
<dbReference type="STRING" id="62062.ENSHHUP00000020984"/>
<keyword evidence="4" id="KW-0130">Cell adhesion</keyword>
<accession>A0A4W5L688</accession>
<evidence type="ECO:0000256" key="2">
    <source>
        <dbReference type="ARBA" id="ARBA00011016"/>
    </source>
</evidence>
<dbReference type="Proteomes" id="UP000314982">
    <property type="component" value="Unassembled WGS sequence"/>
</dbReference>
<dbReference type="PANTHER" id="PTHR23412">
    <property type="entry name" value="STEREOCILIN RELATED"/>
    <property type="match status" value="1"/>
</dbReference>
<dbReference type="InterPro" id="IPR010335">
    <property type="entry name" value="Mesothelin"/>
</dbReference>
<sequence>MELGTVLPDKQYRQSNKPGLFSGRSSYPHTHRNIQQVLATSTNPKFVANMLTAPTIVQQIYVNKIITVNMKPTELIVNVPDEMATEIPRNLLNFPTTGNQTLTALNINKKKWKPQQAVLFFDTVANGLDEPDDLSEYVLQGFTCSRVQTFNKTKIKRLIRACRHRAGRRKVVLKETQLTCMWNNIKDESPQDFDNYPSDMLLYYSYTNIQQTNCRSYFNETGRADFSVLSSTLDGRKVDLLNNAKKCLNIEGTQLSRDNVEVLGNMACTLDDNYIRSSDSYILEKLKNGNDFSDLQINAMETVICSGNTTYGYVTLLISELC</sequence>
<evidence type="ECO:0000313" key="8">
    <source>
        <dbReference type="Proteomes" id="UP000314982"/>
    </source>
</evidence>
<dbReference type="AlphaFoldDB" id="A0A4W5L688"/>
<keyword evidence="5" id="KW-0472">Membrane</keyword>
<comment type="similarity">
    <text evidence="2">Belongs to the mesothelin family.</text>
</comment>
<dbReference type="InterPro" id="IPR026664">
    <property type="entry name" value="Stereocilin-rel"/>
</dbReference>
<proteinExistence type="inferred from homology"/>
<comment type="subcellular location">
    <subcellularLocation>
        <location evidence="1">Membrane</location>
    </subcellularLocation>
</comment>
<reference evidence="8" key="1">
    <citation type="submission" date="2018-06" db="EMBL/GenBank/DDBJ databases">
        <title>Genome assembly of Danube salmon.</title>
        <authorList>
            <person name="Macqueen D.J."/>
            <person name="Gundappa M.K."/>
        </authorList>
    </citation>
    <scope>NUCLEOTIDE SEQUENCE [LARGE SCALE GENOMIC DNA]</scope>
</reference>
<dbReference type="GeneTree" id="ENSGT00950000182957"/>
<dbReference type="GO" id="GO:0009986">
    <property type="term" value="C:cell surface"/>
    <property type="evidence" value="ECO:0007669"/>
    <property type="project" value="TreeGrafter"/>
</dbReference>
<evidence type="ECO:0000256" key="1">
    <source>
        <dbReference type="ARBA" id="ARBA00004370"/>
    </source>
</evidence>
<keyword evidence="6" id="KW-0325">Glycoprotein</keyword>
<name>A0A4W5L688_9TELE</name>
<keyword evidence="8" id="KW-1185">Reference proteome</keyword>
<dbReference type="Ensembl" id="ENSHHUT00000021773.1">
    <property type="protein sequence ID" value="ENSHHUP00000020984.1"/>
    <property type="gene ID" value="ENSHHUG00000013158.1"/>
</dbReference>
<dbReference type="GO" id="GO:0007160">
    <property type="term" value="P:cell-matrix adhesion"/>
    <property type="evidence" value="ECO:0007669"/>
    <property type="project" value="TreeGrafter"/>
</dbReference>
<evidence type="ECO:0000313" key="7">
    <source>
        <dbReference type="Ensembl" id="ENSHHUP00000020984.1"/>
    </source>
</evidence>